<feature type="compositionally biased region" description="Basic residues" evidence="3">
    <location>
        <begin position="66"/>
        <end position="79"/>
    </location>
</feature>
<dbReference type="EMBL" id="JBHMAF010000196">
    <property type="protein sequence ID" value="MFB9762364.1"/>
    <property type="molecule type" value="Genomic_DNA"/>
</dbReference>
<evidence type="ECO:0000256" key="3">
    <source>
        <dbReference type="SAM" id="MobiDB-lite"/>
    </source>
</evidence>
<keyword evidence="1 2" id="KW-0963">Cytoplasm</keyword>
<reference evidence="4 5" key="1">
    <citation type="submission" date="2024-09" db="EMBL/GenBank/DDBJ databases">
        <authorList>
            <person name="Sun Q."/>
            <person name="Mori K."/>
        </authorList>
    </citation>
    <scope>NUCLEOTIDE SEQUENCE [LARGE SCALE GENOMIC DNA]</scope>
    <source>
        <strain evidence="4 5">JCM 11201</strain>
    </source>
</reference>
<dbReference type="PANTHER" id="PTHR37300:SF1">
    <property type="entry name" value="UPF0291 PROTEIN YNZC"/>
    <property type="match status" value="1"/>
</dbReference>
<name>A0ABV5WNY7_9BACI</name>
<feature type="region of interest" description="Disordered" evidence="3">
    <location>
        <begin position="60"/>
        <end position="79"/>
    </location>
</feature>
<dbReference type="Proteomes" id="UP001589609">
    <property type="component" value="Unassembled WGS sequence"/>
</dbReference>
<dbReference type="Gene3D" id="1.10.287.540">
    <property type="entry name" value="Helix hairpin bin"/>
    <property type="match status" value="1"/>
</dbReference>
<evidence type="ECO:0000256" key="2">
    <source>
        <dbReference type="HAMAP-Rule" id="MF_01103"/>
    </source>
</evidence>
<evidence type="ECO:0000313" key="5">
    <source>
        <dbReference type="Proteomes" id="UP001589609"/>
    </source>
</evidence>
<dbReference type="Pfam" id="PF05979">
    <property type="entry name" value="DUF896"/>
    <property type="match status" value="1"/>
</dbReference>
<dbReference type="InterPro" id="IPR009242">
    <property type="entry name" value="DUF896"/>
</dbReference>
<comment type="subcellular location">
    <subcellularLocation>
        <location evidence="2">Cytoplasm</location>
    </subcellularLocation>
</comment>
<proteinExistence type="inferred from homology"/>
<sequence>MLSPEKISRINALANKAKAEGLTKEEQQEQQELRKEYLQTFRGHMLDQLKSVKVVDDKGNDITPGKLKKLKQQGKSMLH</sequence>
<accession>A0ABV5WNY7</accession>
<comment type="caution">
    <text evidence="4">The sequence shown here is derived from an EMBL/GenBank/DDBJ whole genome shotgun (WGS) entry which is preliminary data.</text>
</comment>
<keyword evidence="5" id="KW-1185">Reference proteome</keyword>
<dbReference type="PANTHER" id="PTHR37300">
    <property type="entry name" value="UPF0291 PROTEIN CBO2609/CLC_2481"/>
    <property type="match status" value="1"/>
</dbReference>
<dbReference type="HAMAP" id="MF_01103">
    <property type="entry name" value="UPF0291"/>
    <property type="match status" value="1"/>
</dbReference>
<dbReference type="SUPFAM" id="SSF158221">
    <property type="entry name" value="YnzC-like"/>
    <property type="match status" value="1"/>
</dbReference>
<gene>
    <name evidence="4" type="ORF">ACFFMS_29495</name>
</gene>
<dbReference type="RefSeq" id="WP_129731883.1">
    <property type="nucleotide sequence ID" value="NZ_JAPCYI010000001.1"/>
</dbReference>
<protein>
    <recommendedName>
        <fullName evidence="2">UPF0291 protein ACFFMS_29495</fullName>
    </recommendedName>
</protein>
<evidence type="ECO:0000256" key="1">
    <source>
        <dbReference type="ARBA" id="ARBA00022490"/>
    </source>
</evidence>
<comment type="similarity">
    <text evidence="2">Belongs to the UPF0291 family.</text>
</comment>
<organism evidence="4 5">
    <name type="scientific">Ectobacillus funiculus</name>
    <dbReference type="NCBI Taxonomy" id="137993"/>
    <lineage>
        <taxon>Bacteria</taxon>
        <taxon>Bacillati</taxon>
        <taxon>Bacillota</taxon>
        <taxon>Bacilli</taxon>
        <taxon>Bacillales</taxon>
        <taxon>Bacillaceae</taxon>
        <taxon>Ectobacillus</taxon>
    </lineage>
</organism>
<evidence type="ECO:0000313" key="4">
    <source>
        <dbReference type="EMBL" id="MFB9762364.1"/>
    </source>
</evidence>